<sequence>CSCALQFFTPIKGSLAIRLRKNNNYYFSQNNLITFLQDIKEK</sequence>
<name>A0A0K2V183_LEPSM</name>
<protein>
    <submittedName>
        <fullName evidence="1">Uncharacterized protein</fullName>
    </submittedName>
</protein>
<organism evidence="1">
    <name type="scientific">Lepeophtheirus salmonis</name>
    <name type="common">Salmon louse</name>
    <name type="synonym">Caligus salmonis</name>
    <dbReference type="NCBI Taxonomy" id="72036"/>
    <lineage>
        <taxon>Eukaryota</taxon>
        <taxon>Metazoa</taxon>
        <taxon>Ecdysozoa</taxon>
        <taxon>Arthropoda</taxon>
        <taxon>Crustacea</taxon>
        <taxon>Multicrustacea</taxon>
        <taxon>Hexanauplia</taxon>
        <taxon>Copepoda</taxon>
        <taxon>Siphonostomatoida</taxon>
        <taxon>Caligidae</taxon>
        <taxon>Lepeophtheirus</taxon>
    </lineage>
</organism>
<evidence type="ECO:0000313" key="1">
    <source>
        <dbReference type="EMBL" id="CDW43741.1"/>
    </source>
</evidence>
<feature type="non-terminal residue" evidence="1">
    <location>
        <position position="1"/>
    </location>
</feature>
<dbReference type="EMBL" id="HACA01026380">
    <property type="protein sequence ID" value="CDW43741.1"/>
    <property type="molecule type" value="Transcribed_RNA"/>
</dbReference>
<reference evidence="1" key="1">
    <citation type="submission" date="2014-05" db="EMBL/GenBank/DDBJ databases">
        <authorList>
            <person name="Chronopoulou M."/>
        </authorList>
    </citation>
    <scope>NUCLEOTIDE SEQUENCE</scope>
    <source>
        <tissue evidence="1">Whole organism</tissue>
    </source>
</reference>
<dbReference type="AlphaFoldDB" id="A0A0K2V183"/>
<accession>A0A0K2V183</accession>
<proteinExistence type="predicted"/>